<evidence type="ECO:0000313" key="3">
    <source>
        <dbReference type="Proteomes" id="UP001141327"/>
    </source>
</evidence>
<reference evidence="2" key="1">
    <citation type="journal article" date="2022" name="bioRxiv">
        <title>Genomics of Preaxostyla Flagellates Illuminates Evolutionary Transitions and the Path Towards Mitochondrial Loss.</title>
        <authorList>
            <person name="Novak L.V.F."/>
            <person name="Treitli S.C."/>
            <person name="Pyrih J."/>
            <person name="Halakuc P."/>
            <person name="Pipaliya S.V."/>
            <person name="Vacek V."/>
            <person name="Brzon O."/>
            <person name="Soukal P."/>
            <person name="Eme L."/>
            <person name="Dacks J.B."/>
            <person name="Karnkowska A."/>
            <person name="Elias M."/>
            <person name="Hampl V."/>
        </authorList>
    </citation>
    <scope>NUCLEOTIDE SEQUENCE</scope>
    <source>
        <strain evidence="2">RCP-MX</strain>
    </source>
</reference>
<proteinExistence type="predicted"/>
<evidence type="ECO:0000259" key="1">
    <source>
        <dbReference type="Pfam" id="PF26112"/>
    </source>
</evidence>
<evidence type="ECO:0000313" key="2">
    <source>
        <dbReference type="EMBL" id="KAJ4457969.1"/>
    </source>
</evidence>
<protein>
    <recommendedName>
        <fullName evidence="1">E3 ubiquitin-protein ligase RNF216 UBA domain-containing protein</fullName>
    </recommendedName>
</protein>
<feature type="domain" description="E3 ubiquitin-protein ligase RNF216 UBA" evidence="1">
    <location>
        <begin position="91"/>
        <end position="148"/>
    </location>
</feature>
<keyword evidence="3" id="KW-1185">Reference proteome</keyword>
<comment type="caution">
    <text evidence="2">The sequence shown here is derived from an EMBL/GenBank/DDBJ whole genome shotgun (WGS) entry which is preliminary data.</text>
</comment>
<gene>
    <name evidence="2" type="ORF">PAPYR_6361</name>
</gene>
<dbReference type="Pfam" id="PF26112">
    <property type="entry name" value="UBA_RNF216"/>
    <property type="match status" value="1"/>
</dbReference>
<dbReference type="Proteomes" id="UP001141327">
    <property type="component" value="Unassembled WGS sequence"/>
</dbReference>
<organism evidence="2 3">
    <name type="scientific">Paratrimastix pyriformis</name>
    <dbReference type="NCBI Taxonomy" id="342808"/>
    <lineage>
        <taxon>Eukaryota</taxon>
        <taxon>Metamonada</taxon>
        <taxon>Preaxostyla</taxon>
        <taxon>Paratrimastigidae</taxon>
        <taxon>Paratrimastix</taxon>
    </lineage>
</organism>
<sequence length="278" mass="31343">MGEEKMPKEPPPAVATAPVEVKERDYEKFDDIMSAVYMTNARIHINNLYPLVPIPELTKTLQQHKYHLVPTVNFLAKQLLADGSPAPGCTMHFKRLRNRRHPQLQVMPLDPEFEKELAYIRHNELKQIEAKDLELSKRLLEEEYEKEGALIECGCCFGSFPMEEYILPQCHPSPVSYCHPHPPNIPQCHPHPAAILTPPNTHSAIPTSDTHSPCSHVPQMAQCDDGSYPTHPLLASAPFGAALWRPGSIIDPPPRSHPQVHPALFCLSYLIGRIMAEW</sequence>
<dbReference type="InterPro" id="IPR058758">
    <property type="entry name" value="UBA_RNF216"/>
</dbReference>
<accession>A0ABQ8UKY0</accession>
<name>A0ABQ8UKY0_9EUKA</name>
<dbReference type="EMBL" id="JAPMOS010000036">
    <property type="protein sequence ID" value="KAJ4457969.1"/>
    <property type="molecule type" value="Genomic_DNA"/>
</dbReference>